<accession>A0A5C5WCF8</accession>
<reference evidence="2 3" key="1">
    <citation type="submission" date="2019-02" db="EMBL/GenBank/DDBJ databases">
        <title>Deep-cultivation of Planctomycetes and their phenomic and genomic characterization uncovers novel biology.</title>
        <authorList>
            <person name="Wiegand S."/>
            <person name="Jogler M."/>
            <person name="Boedeker C."/>
            <person name="Pinto D."/>
            <person name="Vollmers J."/>
            <person name="Rivas-Marin E."/>
            <person name="Kohn T."/>
            <person name="Peeters S.H."/>
            <person name="Heuer A."/>
            <person name="Rast P."/>
            <person name="Oberbeckmann S."/>
            <person name="Bunk B."/>
            <person name="Jeske O."/>
            <person name="Meyerdierks A."/>
            <person name="Storesund J.E."/>
            <person name="Kallscheuer N."/>
            <person name="Luecker S."/>
            <person name="Lage O.M."/>
            <person name="Pohl T."/>
            <person name="Merkel B.J."/>
            <person name="Hornburger P."/>
            <person name="Mueller R.-W."/>
            <person name="Bruemmer F."/>
            <person name="Labrenz M."/>
            <person name="Spormann A.M."/>
            <person name="Op Den Camp H."/>
            <person name="Overmann J."/>
            <person name="Amann R."/>
            <person name="Jetten M.S.M."/>
            <person name="Mascher T."/>
            <person name="Medema M.H."/>
            <person name="Devos D.P."/>
            <person name="Kaster A.-K."/>
            <person name="Ovreas L."/>
            <person name="Rohde M."/>
            <person name="Galperin M.Y."/>
            <person name="Jogler C."/>
        </authorList>
    </citation>
    <scope>NUCLEOTIDE SEQUENCE [LARGE SCALE GENOMIC DNA]</scope>
    <source>
        <strain evidence="2 3">Pla111</strain>
    </source>
</reference>
<evidence type="ECO:0000256" key="1">
    <source>
        <dbReference type="SAM" id="SignalP"/>
    </source>
</evidence>
<keyword evidence="3" id="KW-1185">Reference proteome</keyword>
<feature type="signal peptide" evidence="1">
    <location>
        <begin position="1"/>
        <end position="23"/>
    </location>
</feature>
<evidence type="ECO:0000313" key="2">
    <source>
        <dbReference type="EMBL" id="TWT47352.1"/>
    </source>
</evidence>
<organism evidence="2 3">
    <name type="scientific">Botrimarina hoheduenensis</name>
    <dbReference type="NCBI Taxonomy" id="2528000"/>
    <lineage>
        <taxon>Bacteria</taxon>
        <taxon>Pseudomonadati</taxon>
        <taxon>Planctomycetota</taxon>
        <taxon>Planctomycetia</taxon>
        <taxon>Pirellulales</taxon>
        <taxon>Lacipirellulaceae</taxon>
        <taxon>Botrimarina</taxon>
    </lineage>
</organism>
<evidence type="ECO:0000313" key="3">
    <source>
        <dbReference type="Proteomes" id="UP000318995"/>
    </source>
</evidence>
<gene>
    <name evidence="2" type="ORF">Pla111_09650</name>
</gene>
<sequence length="1079" mass="114630" precursor="true">MYRRLRNAVVTLLALLAAYHTYTLTVAPRLDPPPLVAAQADADDPWDQVQHAVERYQRLLANYFPPGHWTLTGSPKVLEHTAANALLVYGDLSKDRFGRVDITNTAVVFFPTPRRGMNDAPPDAIVIDAPGVAKLQFDEAFNPTKGTFGWPKRGLFEGEITIRSAMNDPGPEDDLFVRTRDLRLEGLLISSDAEVVGRIGASEASGRVLEIQLLEDPNAAPDGVAAALGVAGVASLEVRHDVRARVEIPASSPASPVVVAAGQGQPIAPVYAERAIRLASAQMAPTTEPVDARCAGSFRFDFTTFTASLQDDVRIVRPRPEGPPDTLVCDELRARFARSDGASISISPIDEPDLARSQTATLGALKIDRVEALGSPAKIESPSVLGGAEGRRIQLWLGTPRLRVEGVPGDRLAMVAYGLNEARAAWIDYEAPPASSGRALGNLSMAGPGWMRVATRAGDPTRLVEARWKGIASSDGRPSEAVRLVRDKGGNPLLIAEGEPEIAAAEVGWLKAARLEASLVELAGDGREGPVVETPLSRGAASQGFLVRTIRAAGGVDFRGAELEGRVDRLRANFQPAPPTADSEPVSGTLALTPATGVSVAPDRVQPSTLNQSAPSRYRVTGEELELSVTLRGRRAEPTEAVCRGEVELRQVLAAAPRRDANGEPEQPFVVRGAALRVEGISEPGVRLTVLGSVAEDSANTADSGRAEVQAKGVHLFARDLHVDQQSGRAWIEGPGDARIRLSQTGATGGLLGSLGPEAKLSWRDGLELLGDRLVARGEVFAETPQQWLHCAELAARFTRPIDLREGVSGRLEVARLDAGGGVSIDHRTIDPQGQTSHQRLQLKTLGADLRSGELGGEGPGWLRSVHLAGAAQQITTGAGVNGIVGGNGGLRMLRVDFRRGLSGNINTRVVRFHERVSALYTPVLAWDDQPPPVSSAGPPPGAVTLACRELRLSEDPASRYAVAPSSAQGTSIGPIEAQATGAVRLEGRPEGADPSNSQAFAAEAVVASYSQAKEVFVLEGDVNRSATIWRQAAPGRQPERVDGRKLLYWPKLDKFKYEDVRGGTIYGAGTQPGAAGLR</sequence>
<dbReference type="Proteomes" id="UP000318995">
    <property type="component" value="Unassembled WGS sequence"/>
</dbReference>
<name>A0A5C5WCF8_9BACT</name>
<dbReference type="RefSeq" id="WP_146571907.1">
    <property type="nucleotide sequence ID" value="NZ_SJPH01000002.1"/>
</dbReference>
<proteinExistence type="predicted"/>
<dbReference type="EMBL" id="SJPH01000002">
    <property type="protein sequence ID" value="TWT47352.1"/>
    <property type="molecule type" value="Genomic_DNA"/>
</dbReference>
<protein>
    <recommendedName>
        <fullName evidence="4">OstA-like protein</fullName>
    </recommendedName>
</protein>
<evidence type="ECO:0008006" key="4">
    <source>
        <dbReference type="Google" id="ProtNLM"/>
    </source>
</evidence>
<feature type="chain" id="PRO_5022972705" description="OstA-like protein" evidence="1">
    <location>
        <begin position="24"/>
        <end position="1079"/>
    </location>
</feature>
<dbReference type="AlphaFoldDB" id="A0A5C5WCF8"/>
<comment type="caution">
    <text evidence="2">The sequence shown here is derived from an EMBL/GenBank/DDBJ whole genome shotgun (WGS) entry which is preliminary data.</text>
</comment>
<keyword evidence="1" id="KW-0732">Signal</keyword>
<dbReference type="OrthoDB" id="208320at2"/>